<evidence type="ECO:0000313" key="2">
    <source>
        <dbReference type="EMBL" id="KAK0668522.1"/>
    </source>
</evidence>
<accession>A0AA39ZCM9</accession>
<keyword evidence="1" id="KW-0812">Transmembrane</keyword>
<dbReference type="AlphaFoldDB" id="A0AA39ZCM9"/>
<comment type="caution">
    <text evidence="2">The sequence shown here is derived from an EMBL/GenBank/DDBJ whole genome shotgun (WGS) entry which is preliminary data.</text>
</comment>
<proteinExistence type="predicted"/>
<name>A0AA39ZCM9_9PEZI</name>
<dbReference type="EMBL" id="JAULSY010000055">
    <property type="protein sequence ID" value="KAK0668522.1"/>
    <property type="molecule type" value="Genomic_DNA"/>
</dbReference>
<feature type="transmembrane region" description="Helical" evidence="1">
    <location>
        <begin position="55"/>
        <end position="78"/>
    </location>
</feature>
<keyword evidence="3" id="KW-1185">Reference proteome</keyword>
<keyword evidence="1" id="KW-1133">Transmembrane helix</keyword>
<feature type="transmembrane region" description="Helical" evidence="1">
    <location>
        <begin position="25"/>
        <end position="43"/>
    </location>
</feature>
<keyword evidence="1" id="KW-0472">Membrane</keyword>
<feature type="transmembrane region" description="Helical" evidence="1">
    <location>
        <begin position="90"/>
        <end position="111"/>
    </location>
</feature>
<organism evidence="2 3">
    <name type="scientific">Cercophora samala</name>
    <dbReference type="NCBI Taxonomy" id="330535"/>
    <lineage>
        <taxon>Eukaryota</taxon>
        <taxon>Fungi</taxon>
        <taxon>Dikarya</taxon>
        <taxon>Ascomycota</taxon>
        <taxon>Pezizomycotina</taxon>
        <taxon>Sordariomycetes</taxon>
        <taxon>Sordariomycetidae</taxon>
        <taxon>Sordariales</taxon>
        <taxon>Lasiosphaeriaceae</taxon>
        <taxon>Cercophora</taxon>
    </lineage>
</organism>
<dbReference type="Proteomes" id="UP001174997">
    <property type="component" value="Unassembled WGS sequence"/>
</dbReference>
<protein>
    <submittedName>
        <fullName evidence="2">Uncharacterized protein</fullName>
    </submittedName>
</protein>
<sequence>MVNFRREKTENCAHNPRALGDLLDLVQFAVIWIAWLIIFVLHTHRSTPTTASNSITATVLYLIFLFISLIPLLLHFVLFDPMDIDRSWIMLLYIHLHTTRISALPSACCLFHIRRRTDDSTCDVLSIPGLARQCLVFSHLAATWPGRLVNDWYDVISHPGWDTLRWWF</sequence>
<evidence type="ECO:0000313" key="3">
    <source>
        <dbReference type="Proteomes" id="UP001174997"/>
    </source>
</evidence>
<reference evidence="2" key="1">
    <citation type="submission" date="2023-06" db="EMBL/GenBank/DDBJ databases">
        <title>Genome-scale phylogeny and comparative genomics of the fungal order Sordariales.</title>
        <authorList>
            <consortium name="Lawrence Berkeley National Laboratory"/>
            <person name="Hensen N."/>
            <person name="Bonometti L."/>
            <person name="Westerberg I."/>
            <person name="Brannstrom I.O."/>
            <person name="Guillou S."/>
            <person name="Cros-Aarteil S."/>
            <person name="Calhoun S."/>
            <person name="Haridas S."/>
            <person name="Kuo A."/>
            <person name="Mondo S."/>
            <person name="Pangilinan J."/>
            <person name="Riley R."/>
            <person name="Labutti K."/>
            <person name="Andreopoulos B."/>
            <person name="Lipzen A."/>
            <person name="Chen C."/>
            <person name="Yanf M."/>
            <person name="Daum C."/>
            <person name="Ng V."/>
            <person name="Clum A."/>
            <person name="Steindorff A."/>
            <person name="Ohm R."/>
            <person name="Martin F."/>
            <person name="Silar P."/>
            <person name="Natvig D."/>
            <person name="Lalanne C."/>
            <person name="Gautier V."/>
            <person name="Ament-Velasquez S.L."/>
            <person name="Kruys A."/>
            <person name="Hutchinson M.I."/>
            <person name="Powell A.J."/>
            <person name="Barry K."/>
            <person name="Miller A.N."/>
            <person name="Grigoriev I.V."/>
            <person name="Debuchy R."/>
            <person name="Gladieux P."/>
            <person name="Thoren M.H."/>
            <person name="Johannesson H."/>
        </authorList>
    </citation>
    <scope>NUCLEOTIDE SEQUENCE</scope>
    <source>
        <strain evidence="2">CBS 307.81</strain>
    </source>
</reference>
<evidence type="ECO:0000256" key="1">
    <source>
        <dbReference type="SAM" id="Phobius"/>
    </source>
</evidence>
<gene>
    <name evidence="2" type="ORF">QBC41DRAFT_321712</name>
</gene>